<dbReference type="Proteomes" id="UP000078544">
    <property type="component" value="Unassembled WGS sequence"/>
</dbReference>
<dbReference type="OrthoDB" id="5295771at2759"/>
<dbReference type="InterPro" id="IPR002838">
    <property type="entry name" value="AIM24"/>
</dbReference>
<organism evidence="8 9">
    <name type="scientific">Moelleriella libera RCEF 2490</name>
    <dbReference type="NCBI Taxonomy" id="1081109"/>
    <lineage>
        <taxon>Eukaryota</taxon>
        <taxon>Fungi</taxon>
        <taxon>Dikarya</taxon>
        <taxon>Ascomycota</taxon>
        <taxon>Pezizomycotina</taxon>
        <taxon>Sordariomycetes</taxon>
        <taxon>Hypocreomycetidae</taxon>
        <taxon>Hypocreales</taxon>
        <taxon>Clavicipitaceae</taxon>
        <taxon>Moelleriella</taxon>
    </lineage>
</organism>
<gene>
    <name evidence="8" type="ORF">AAL_06350</name>
</gene>
<evidence type="ECO:0000256" key="6">
    <source>
        <dbReference type="RuleBase" id="RU363045"/>
    </source>
</evidence>
<comment type="similarity">
    <text evidence="2 6">Belongs to the AIM24 family.</text>
</comment>
<dbReference type="AlphaFoldDB" id="A0A166NSR8"/>
<dbReference type="InterPro" id="IPR016031">
    <property type="entry name" value="Trp_RNA-bd_attenuator-like_dom"/>
</dbReference>
<evidence type="ECO:0000313" key="8">
    <source>
        <dbReference type="EMBL" id="KZZ92140.1"/>
    </source>
</evidence>
<feature type="region of interest" description="Disordered" evidence="7">
    <location>
        <begin position="36"/>
        <end position="55"/>
    </location>
</feature>
<dbReference type="SUPFAM" id="SSF51219">
    <property type="entry name" value="TRAP-like"/>
    <property type="match status" value="1"/>
</dbReference>
<dbReference type="GO" id="GO:0007007">
    <property type="term" value="P:inner mitochondrial membrane organization"/>
    <property type="evidence" value="ECO:0007669"/>
    <property type="project" value="TreeGrafter"/>
</dbReference>
<dbReference type="Gene3D" id="3.60.160.10">
    <property type="entry name" value="Mitochondrial biogenesis AIM24"/>
    <property type="match status" value="1"/>
</dbReference>
<sequence length="387" mass="42150">MIARRSWTLSRSTHDLSALRTAAFVCRQCRSVQISAAPGSDSSNSTGDAFGASLDSPRDTADARFEVLGSAYSMLSVTLSASQKFYTRRGTLIAVAGKPDNAQSTLSLLNPLPRAAFGVPFVYQRISSTTPFTALVSTRCPTTTFSLLHLDGTTDWIVSQRNAILAWTGHTLALSSQIQRRLALAYWGNTHVTGRGLVALSAPGQIYKLTLGQDEEFVAHPGSVVAYTVSRHAPLPFRFKSTSLRLQVPSLTSWIPDFEFAKRMRDTKLYNFLAQALFNLKAVTRRTIWGDRLFLEFRGPATILMSSRGVRITDALTREQINEIADAPAGASPAAIELANESPKVVKDKRVGPQVLDGNASSVHVAAVNSDGKVTFEDSKELKESLR</sequence>
<proteinExistence type="inferred from homology"/>
<evidence type="ECO:0000256" key="5">
    <source>
        <dbReference type="ARBA" id="ARBA00023128"/>
    </source>
</evidence>
<keyword evidence="9" id="KW-1185">Reference proteome</keyword>
<dbReference type="Pfam" id="PF01987">
    <property type="entry name" value="AIM24"/>
    <property type="match status" value="1"/>
</dbReference>
<name>A0A166NSR8_9HYPO</name>
<dbReference type="EMBL" id="AZGY01000016">
    <property type="protein sequence ID" value="KZZ92140.1"/>
    <property type="molecule type" value="Genomic_DNA"/>
</dbReference>
<keyword evidence="5 6" id="KW-0496">Mitochondrion</keyword>
<dbReference type="PANTHER" id="PTHR36959">
    <property type="entry name" value="ALTERED INHERITANCE OF MITOCHONDRIA PROTEIN 24, MITOCHONDRIAL"/>
    <property type="match status" value="1"/>
</dbReference>
<keyword evidence="4" id="KW-0809">Transit peptide</keyword>
<dbReference type="InterPro" id="IPR036983">
    <property type="entry name" value="AIM24_sf"/>
</dbReference>
<evidence type="ECO:0000256" key="7">
    <source>
        <dbReference type="SAM" id="MobiDB-lite"/>
    </source>
</evidence>
<evidence type="ECO:0000313" key="9">
    <source>
        <dbReference type="Proteomes" id="UP000078544"/>
    </source>
</evidence>
<comment type="caution">
    <text evidence="8">The sequence shown here is derived from an EMBL/GenBank/DDBJ whole genome shotgun (WGS) entry which is preliminary data.</text>
</comment>
<evidence type="ECO:0000256" key="2">
    <source>
        <dbReference type="ARBA" id="ARBA00009322"/>
    </source>
</evidence>
<reference evidence="8 9" key="1">
    <citation type="journal article" date="2016" name="Genome Biol. Evol.">
        <title>Divergent and convergent evolution of fungal pathogenicity.</title>
        <authorList>
            <person name="Shang Y."/>
            <person name="Xiao G."/>
            <person name="Zheng P."/>
            <person name="Cen K."/>
            <person name="Zhan S."/>
            <person name="Wang C."/>
        </authorList>
    </citation>
    <scope>NUCLEOTIDE SEQUENCE [LARGE SCALE GENOMIC DNA]</scope>
    <source>
        <strain evidence="8 9">RCEF 2490</strain>
    </source>
</reference>
<protein>
    <recommendedName>
        <fullName evidence="3 6">Altered inheritance of mitochondria protein 24, mitochondrial</fullName>
    </recommendedName>
</protein>
<feature type="compositionally biased region" description="Polar residues" evidence="7">
    <location>
        <begin position="36"/>
        <end position="47"/>
    </location>
</feature>
<comment type="subcellular location">
    <subcellularLocation>
        <location evidence="1 6">Mitochondrion</location>
    </subcellularLocation>
</comment>
<dbReference type="GO" id="GO:0005743">
    <property type="term" value="C:mitochondrial inner membrane"/>
    <property type="evidence" value="ECO:0007669"/>
    <property type="project" value="TreeGrafter"/>
</dbReference>
<accession>A0A166NSR8</accession>
<evidence type="ECO:0000256" key="4">
    <source>
        <dbReference type="ARBA" id="ARBA00022946"/>
    </source>
</evidence>
<evidence type="ECO:0000256" key="1">
    <source>
        <dbReference type="ARBA" id="ARBA00004173"/>
    </source>
</evidence>
<evidence type="ECO:0000256" key="3">
    <source>
        <dbReference type="ARBA" id="ARBA00013287"/>
    </source>
</evidence>
<dbReference type="PANTHER" id="PTHR36959:SF2">
    <property type="entry name" value="ALTERED INHERITANCE OF MITOCHONDRIA PROTEIN 24, MITOCHONDRIAL"/>
    <property type="match status" value="1"/>
</dbReference>